<dbReference type="EMBL" id="PUIV01000006">
    <property type="protein sequence ID" value="PWB94634.1"/>
    <property type="molecule type" value="Genomic_DNA"/>
</dbReference>
<proteinExistence type="predicted"/>
<sequence>MTCDTPEAVEFYGRKLTVCRCGAAWEPIDESAIMDRDDETSSFTKPCDNCAFRPGSPEQADKAKWGELIASLKAGGSFHCHKGVPIAPESKDGFAYPSERRKLRFCRGYLDALGKWWKLEREAL</sequence>
<keyword evidence="2" id="KW-1185">Reference proteome</keyword>
<reference evidence="1 2" key="1">
    <citation type="journal article" date="2018" name="Appl. Microbiol. Biotechnol.">
        <title>Co-cultivation of the strictly anaerobic methanogen Methanosarcina barkeri with aerobic methanotrophs in an oxygen-limited membrane bioreactor.</title>
        <authorList>
            <person name="In 't Zandt M.H."/>
            <person name="van den Bosch T.J.M."/>
            <person name="Rijkers R."/>
            <person name="van Kessel M.A.H.J."/>
            <person name="Jetten M.S.M."/>
            <person name="Welte C.U."/>
        </authorList>
    </citation>
    <scope>NUCLEOTIDE SEQUENCE [LARGE SCALE GENOMIC DNA]</scope>
    <source>
        <strain evidence="1 2">DSM 17706</strain>
    </source>
</reference>
<organism evidence="1 2">
    <name type="scientific">Methylosinus sporium</name>
    <dbReference type="NCBI Taxonomy" id="428"/>
    <lineage>
        <taxon>Bacteria</taxon>
        <taxon>Pseudomonadati</taxon>
        <taxon>Pseudomonadota</taxon>
        <taxon>Alphaproteobacteria</taxon>
        <taxon>Hyphomicrobiales</taxon>
        <taxon>Methylocystaceae</taxon>
        <taxon>Methylosinus</taxon>
    </lineage>
</organism>
<dbReference type="RefSeq" id="WP_108916387.1">
    <property type="nucleotide sequence ID" value="NZ_BGJY01000018.1"/>
</dbReference>
<evidence type="ECO:0000313" key="1">
    <source>
        <dbReference type="EMBL" id="PWB94634.1"/>
    </source>
</evidence>
<protein>
    <submittedName>
        <fullName evidence="1">Uncharacterized protein</fullName>
    </submittedName>
</protein>
<dbReference type="Proteomes" id="UP000245137">
    <property type="component" value="Unassembled WGS sequence"/>
</dbReference>
<gene>
    <name evidence="1" type="ORF">C5689_06110</name>
</gene>
<evidence type="ECO:0000313" key="2">
    <source>
        <dbReference type="Proteomes" id="UP000245137"/>
    </source>
</evidence>
<dbReference type="AlphaFoldDB" id="A0A2U1SSP1"/>
<comment type="caution">
    <text evidence="1">The sequence shown here is derived from an EMBL/GenBank/DDBJ whole genome shotgun (WGS) entry which is preliminary data.</text>
</comment>
<accession>A0A2U1SSP1</accession>
<name>A0A2U1SSP1_METSR</name>